<comment type="catalytic activity">
    <reaction evidence="6">
        <text>a uridine in tRNA + S-adenosyl-L-methionine = a 3-[(3S)-3-amino-3-carboxypropyl]uridine in tRNA + S-methyl-5'-thioadenosine + H(+)</text>
        <dbReference type="Rhea" id="RHEA:62432"/>
        <dbReference type="Rhea" id="RHEA-COMP:13339"/>
        <dbReference type="Rhea" id="RHEA-COMP:16092"/>
        <dbReference type="ChEBI" id="CHEBI:15378"/>
        <dbReference type="ChEBI" id="CHEBI:17509"/>
        <dbReference type="ChEBI" id="CHEBI:59789"/>
        <dbReference type="ChEBI" id="CHEBI:65315"/>
        <dbReference type="ChEBI" id="CHEBI:82930"/>
        <dbReference type="EC" id="2.5.1.25"/>
    </reaction>
</comment>
<comment type="caution">
    <text evidence="9">The sequence shown here is derived from an EMBL/GenBank/DDBJ whole genome shotgun (WGS) entry which is preliminary data.</text>
</comment>
<accession>A0A8J5I4Q2</accession>
<dbReference type="GO" id="GO:0008033">
    <property type="term" value="P:tRNA processing"/>
    <property type="evidence" value="ECO:0007669"/>
    <property type="project" value="UniProtKB-KW"/>
</dbReference>
<evidence type="ECO:0000256" key="2">
    <source>
        <dbReference type="ARBA" id="ARBA00022679"/>
    </source>
</evidence>
<keyword evidence="7" id="KW-0472">Membrane</keyword>
<dbReference type="EMBL" id="JAENGY010001871">
    <property type="protein sequence ID" value="KAG6946475.1"/>
    <property type="molecule type" value="Genomic_DNA"/>
</dbReference>
<evidence type="ECO:0000256" key="3">
    <source>
        <dbReference type="ARBA" id="ARBA00022691"/>
    </source>
</evidence>
<dbReference type="InterPro" id="IPR039262">
    <property type="entry name" value="DTWD2/TAPT"/>
</dbReference>
<protein>
    <recommendedName>
        <fullName evidence="1">tRNA-uridine aminocarboxypropyltransferase</fullName>
        <ecNumber evidence="1">2.5.1.25</ecNumber>
    </recommendedName>
</protein>
<keyword evidence="10" id="KW-1185">Reference proteome</keyword>
<feature type="domain" description="DTW" evidence="8">
    <location>
        <begin position="5"/>
        <end position="227"/>
    </location>
</feature>
<organism evidence="9 10">
    <name type="scientific">Phytophthora aleatoria</name>
    <dbReference type="NCBI Taxonomy" id="2496075"/>
    <lineage>
        <taxon>Eukaryota</taxon>
        <taxon>Sar</taxon>
        <taxon>Stramenopiles</taxon>
        <taxon>Oomycota</taxon>
        <taxon>Peronosporomycetes</taxon>
        <taxon>Peronosporales</taxon>
        <taxon>Peronosporaceae</taxon>
        <taxon>Phytophthora</taxon>
    </lineage>
</organism>
<name>A0A8J5I4Q2_9STRA</name>
<sequence length="690" mass="76420">MEDARRDACGRCKRPQRVCYCASLPDQPLATASTHVLVLQHQHEKRRRAAISSVPVLAQTIANVTLVTVDETCDCGPGKDERLDALLYDEGGDHRFDTAMVLFPDEHAQPLSDGVETEAKRVLLIVIDGTWKEAKKIAHRNKKHWQKAAKGWEARGARLQYVCLDSVLKRSIYGDLRREPMEGCVSTLEAVASALVSLEPNETGRQVHDALLHSFRGMVSIQEKFQQRGRVVKLAQYGGVSKAEAVEAKRREQQKKNSATIDKDTSTLVQREYVFYTSHTDFRHCQQLTQQGEAVACTYDEARERCVELNRDRKRGQRVAMLPLDAFEKHLRQCHDAQRSSILDEAVSKAIAFYNDNTCSTPLSMQVTNSSSSCTPQPCTRIEFGANTYYYYNTTCMDIDTDTHSYITAAFSGSRHIVMDQFRQPNCSNETYTHTHALQDLAHCVPYAISSVSLAQNASTIATIIDNESINVQFFPAANCSIQPGSVALPDKTQVASHKCYQASKFYISTNTSSHSSSSIHDEVTYSSSSGTSVAPHSTTDSVRNANSVTFVAVIVAAVLIFGAMGVVAWKWRSTKRTLQLARNTENDSVAMLEDDMVFLSKPVSGRTFLPSSSTCSTFREQTMRSFPPALSSFGSSFQVSGRTFVSSSSSTLPGTTMNRPWEDDFVVAARIPRDKVVVVQLLSRGGFGV</sequence>
<proteinExistence type="inferred from homology"/>
<keyword evidence="7" id="KW-1133">Transmembrane helix</keyword>
<evidence type="ECO:0000313" key="10">
    <source>
        <dbReference type="Proteomes" id="UP000709295"/>
    </source>
</evidence>
<evidence type="ECO:0000256" key="7">
    <source>
        <dbReference type="SAM" id="Phobius"/>
    </source>
</evidence>
<evidence type="ECO:0000256" key="4">
    <source>
        <dbReference type="ARBA" id="ARBA00022694"/>
    </source>
</evidence>
<dbReference type="InterPro" id="IPR005636">
    <property type="entry name" value="DTW"/>
</dbReference>
<dbReference type="SMART" id="SM01144">
    <property type="entry name" value="DTW"/>
    <property type="match status" value="1"/>
</dbReference>
<reference evidence="9" key="1">
    <citation type="submission" date="2021-01" db="EMBL/GenBank/DDBJ databases">
        <title>Phytophthora aleatoria, a newly-described species from Pinus radiata is distinct from Phytophthora cactorum isolates based on comparative genomics.</title>
        <authorList>
            <person name="Mcdougal R."/>
            <person name="Panda P."/>
            <person name="Williams N."/>
            <person name="Studholme D.J."/>
        </authorList>
    </citation>
    <scope>NUCLEOTIDE SEQUENCE</scope>
    <source>
        <strain evidence="9">NZFS 4037</strain>
    </source>
</reference>
<evidence type="ECO:0000256" key="5">
    <source>
        <dbReference type="ARBA" id="ARBA00034489"/>
    </source>
</evidence>
<dbReference type="AlphaFoldDB" id="A0A8J5I4Q2"/>
<feature type="non-terminal residue" evidence="9">
    <location>
        <position position="1"/>
    </location>
</feature>
<evidence type="ECO:0000313" key="9">
    <source>
        <dbReference type="EMBL" id="KAG6946475.1"/>
    </source>
</evidence>
<keyword evidence="7" id="KW-0812">Transmembrane</keyword>
<dbReference type="GO" id="GO:0016432">
    <property type="term" value="F:tRNA-uridine aminocarboxypropyltransferase activity"/>
    <property type="evidence" value="ECO:0007669"/>
    <property type="project" value="UniProtKB-EC"/>
</dbReference>
<evidence type="ECO:0000259" key="8">
    <source>
        <dbReference type="SMART" id="SM01144"/>
    </source>
</evidence>
<dbReference type="Proteomes" id="UP000709295">
    <property type="component" value="Unassembled WGS sequence"/>
</dbReference>
<comment type="similarity">
    <text evidence="5">Belongs to the TDD superfamily. DTWD2 family.</text>
</comment>
<gene>
    <name evidence="9" type="ORF">JG688_00016020</name>
</gene>
<dbReference type="Pfam" id="PF03942">
    <property type="entry name" value="DTW"/>
    <property type="match status" value="1"/>
</dbReference>
<feature type="transmembrane region" description="Helical" evidence="7">
    <location>
        <begin position="549"/>
        <end position="570"/>
    </location>
</feature>
<dbReference type="EC" id="2.5.1.25" evidence="1"/>
<keyword evidence="3" id="KW-0949">S-adenosyl-L-methionine</keyword>
<evidence type="ECO:0000256" key="6">
    <source>
        <dbReference type="ARBA" id="ARBA00048718"/>
    </source>
</evidence>
<evidence type="ECO:0000256" key="1">
    <source>
        <dbReference type="ARBA" id="ARBA00012386"/>
    </source>
</evidence>
<keyword evidence="4" id="KW-0819">tRNA processing</keyword>
<keyword evidence="2" id="KW-0808">Transferase</keyword>
<dbReference type="PANTHER" id="PTHR21392">
    <property type="entry name" value="TRNA-URIDINE AMINOCARBOXYPROPYLTRANSFERASE 2"/>
    <property type="match status" value="1"/>
</dbReference>
<dbReference type="PANTHER" id="PTHR21392:SF0">
    <property type="entry name" value="TRNA-URIDINE AMINOCARBOXYPROPYLTRANSFERASE 2"/>
    <property type="match status" value="1"/>
</dbReference>